<evidence type="ECO:0000256" key="2">
    <source>
        <dbReference type="ARBA" id="ARBA00022679"/>
    </source>
</evidence>
<dbReference type="GO" id="GO:0016301">
    <property type="term" value="F:kinase activity"/>
    <property type="evidence" value="ECO:0007669"/>
    <property type="project" value="UniProtKB-KW"/>
</dbReference>
<dbReference type="Gene3D" id="3.40.980.20">
    <property type="entry name" value="Four-carbon acid sugar kinase, nucleotide binding domain"/>
    <property type="match status" value="1"/>
</dbReference>
<reference evidence="10" key="1">
    <citation type="submission" date="2016-10" db="EMBL/GenBank/DDBJ databases">
        <authorList>
            <person name="Varghese N."/>
            <person name="Submissions S."/>
        </authorList>
    </citation>
    <scope>NUCLEOTIDE SEQUENCE [LARGE SCALE GENOMIC DNA]</scope>
    <source>
        <strain evidence="10">DSM 45459</strain>
    </source>
</reference>
<keyword evidence="3" id="KW-0547">Nucleotide-binding</keyword>
<keyword evidence="4" id="KW-0418">Kinase</keyword>
<organism evidence="9 10">
    <name type="scientific">Actinopolyspora saharensis</name>
    <dbReference type="NCBI Taxonomy" id="995062"/>
    <lineage>
        <taxon>Bacteria</taxon>
        <taxon>Bacillati</taxon>
        <taxon>Actinomycetota</taxon>
        <taxon>Actinomycetes</taxon>
        <taxon>Actinopolysporales</taxon>
        <taxon>Actinopolysporaceae</taxon>
        <taxon>Actinopolyspora</taxon>
    </lineage>
</organism>
<proteinExistence type="inferred from homology"/>
<protein>
    <submittedName>
        <fullName evidence="9">4-hydroxythreonine-4-phosphate dehydrogenase</fullName>
    </submittedName>
</protein>
<dbReference type="InterPro" id="IPR010737">
    <property type="entry name" value="4-carb_acid_sugar_kinase_N"/>
</dbReference>
<evidence type="ECO:0000256" key="3">
    <source>
        <dbReference type="ARBA" id="ARBA00022741"/>
    </source>
</evidence>
<dbReference type="GO" id="GO:0005524">
    <property type="term" value="F:ATP binding"/>
    <property type="evidence" value="ECO:0007669"/>
    <property type="project" value="UniProtKB-KW"/>
</dbReference>
<keyword evidence="2" id="KW-0808">Transferase</keyword>
<feature type="domain" description="Four-carbon acid sugar kinase nucleotide binding" evidence="8">
    <location>
        <begin position="258"/>
        <end position="404"/>
    </location>
</feature>
<evidence type="ECO:0000256" key="5">
    <source>
        <dbReference type="ARBA" id="ARBA00022840"/>
    </source>
</evidence>
<evidence type="ECO:0000313" key="9">
    <source>
        <dbReference type="EMBL" id="SDQ23236.1"/>
    </source>
</evidence>
<sequence length="417" mass="42446">MGKSAFSGVLALADDLSGAAETAVLLSGDRPARIELSSVERSTFARNAQNFSSRECERDPRAPLVLDLDSRQACPDRAERAVRETLRAHDASGAPVFFKIDSLARGNVGAVVRAADGPVVLAPALPVGGRTVRDGVIHVHGLPLHRTELWRAEAALPAESLAAAVAPSACRTLGLDTVRSGELSAALADCTGAGLVAVCDAETDADLDAVVAATAALPEARLVGSGGLAGALGRAAHPAREPAGSPSAGREDFGNALLVVVGTADPGAAEQVRGLVAAGAEPVEVDAADATSGESAEIAARVSAGLRRGPVVVTSRLGGEIAEGRSREFVQLLADTARRAVACGEEPVDLVLTGGETARRVLEAVGVDALFPRGQVHHGAVHSHTPEGTSVVTRPGSFGGPDSLVRIVEYLRSTSEG</sequence>
<dbReference type="EMBL" id="FNKO01000001">
    <property type="protein sequence ID" value="SDQ23236.1"/>
    <property type="molecule type" value="Genomic_DNA"/>
</dbReference>
<dbReference type="OrthoDB" id="9778478at2"/>
<dbReference type="InterPro" id="IPR042213">
    <property type="entry name" value="NBD_C_sf"/>
</dbReference>
<evidence type="ECO:0000313" key="10">
    <source>
        <dbReference type="Proteomes" id="UP000199301"/>
    </source>
</evidence>
<evidence type="ECO:0000259" key="8">
    <source>
        <dbReference type="Pfam" id="PF17042"/>
    </source>
</evidence>
<keyword evidence="5" id="KW-0067">ATP-binding</keyword>
<evidence type="ECO:0000256" key="1">
    <source>
        <dbReference type="ARBA" id="ARBA00005715"/>
    </source>
</evidence>
<dbReference type="Pfam" id="PF17042">
    <property type="entry name" value="NBD_C"/>
    <property type="match status" value="1"/>
</dbReference>
<dbReference type="Gene3D" id="3.40.50.10840">
    <property type="entry name" value="Putative sugar-binding, N-terminal domain"/>
    <property type="match status" value="1"/>
</dbReference>
<gene>
    <name evidence="9" type="ORF">SAMN04489718_0881</name>
</gene>
<accession>A0A1H0Z810</accession>
<dbReference type="AlphaFoldDB" id="A0A1H0Z810"/>
<dbReference type="Pfam" id="PF07005">
    <property type="entry name" value="SBD_N"/>
    <property type="match status" value="1"/>
</dbReference>
<evidence type="ECO:0000259" key="7">
    <source>
        <dbReference type="Pfam" id="PF07005"/>
    </source>
</evidence>
<evidence type="ECO:0000256" key="6">
    <source>
        <dbReference type="ARBA" id="ARBA00023277"/>
    </source>
</evidence>
<dbReference type="RefSeq" id="WP_092521226.1">
    <property type="nucleotide sequence ID" value="NZ_FNKO01000001.1"/>
</dbReference>
<name>A0A1H0Z810_9ACTN</name>
<dbReference type="Proteomes" id="UP000199301">
    <property type="component" value="Unassembled WGS sequence"/>
</dbReference>
<dbReference type="STRING" id="995062.SAMN04489718_0881"/>
<dbReference type="SUPFAM" id="SSF142764">
    <property type="entry name" value="YgbK-like"/>
    <property type="match status" value="1"/>
</dbReference>
<evidence type="ECO:0000256" key="4">
    <source>
        <dbReference type="ARBA" id="ARBA00022777"/>
    </source>
</evidence>
<keyword evidence="6" id="KW-0119">Carbohydrate metabolism</keyword>
<dbReference type="InterPro" id="IPR031475">
    <property type="entry name" value="NBD_C"/>
</dbReference>
<dbReference type="InterPro" id="IPR037051">
    <property type="entry name" value="4-carb_acid_sugar_kinase_N_sf"/>
</dbReference>
<keyword evidence="10" id="KW-1185">Reference proteome</keyword>
<comment type="similarity">
    <text evidence="1">Belongs to the four-carbon acid sugar kinase family.</text>
</comment>
<feature type="domain" description="Four-carbon acid sugar kinase N-terminal" evidence="7">
    <location>
        <begin position="10"/>
        <end position="232"/>
    </location>
</feature>